<evidence type="ECO:0000313" key="6">
    <source>
        <dbReference type="EMBL" id="PVV02921.1"/>
    </source>
</evidence>
<dbReference type="AlphaFoldDB" id="A0A2T9ZEA7"/>
<evidence type="ECO:0000256" key="2">
    <source>
        <dbReference type="ARBA" id="ARBA00022737"/>
    </source>
</evidence>
<dbReference type="GO" id="GO:0005737">
    <property type="term" value="C:cytoplasm"/>
    <property type="evidence" value="ECO:0007669"/>
    <property type="project" value="TreeGrafter"/>
</dbReference>
<dbReference type="STRING" id="133381.A0A2T9ZEA7"/>
<name>A0A2T9ZEA7_9FUNG</name>
<dbReference type="InterPro" id="IPR000408">
    <property type="entry name" value="Reg_chr_condens"/>
</dbReference>
<dbReference type="GO" id="GO:0005085">
    <property type="term" value="F:guanyl-nucleotide exchange factor activity"/>
    <property type="evidence" value="ECO:0007669"/>
    <property type="project" value="TreeGrafter"/>
</dbReference>
<evidence type="ECO:0000259" key="5">
    <source>
        <dbReference type="Pfam" id="PF25390"/>
    </source>
</evidence>
<dbReference type="Pfam" id="PF25390">
    <property type="entry name" value="WD40_RLD"/>
    <property type="match status" value="1"/>
</dbReference>
<dbReference type="PANTHER" id="PTHR45982:SF5">
    <property type="entry name" value="RCC DOMAIN-CONTAINING PROTEIN ATS1"/>
    <property type="match status" value="1"/>
</dbReference>
<feature type="repeat" description="RCC1" evidence="3">
    <location>
        <begin position="227"/>
        <end position="281"/>
    </location>
</feature>
<dbReference type="SUPFAM" id="SSF50985">
    <property type="entry name" value="RCC1/BLIP-II"/>
    <property type="match status" value="2"/>
</dbReference>
<dbReference type="PANTHER" id="PTHR45982">
    <property type="entry name" value="REGULATOR OF CHROMOSOME CONDENSATION"/>
    <property type="match status" value="1"/>
</dbReference>
<dbReference type="Proteomes" id="UP000245609">
    <property type="component" value="Unassembled WGS sequence"/>
</dbReference>
<gene>
    <name evidence="6" type="ORF">BB560_002622</name>
</gene>
<keyword evidence="1" id="KW-0344">Guanine-nucleotide releasing factor</keyword>
<accession>A0A2T9ZEA7</accession>
<dbReference type="InterPro" id="IPR058923">
    <property type="entry name" value="RCC1-like_dom"/>
</dbReference>
<organism evidence="6 7">
    <name type="scientific">Smittium megazygosporum</name>
    <dbReference type="NCBI Taxonomy" id="133381"/>
    <lineage>
        <taxon>Eukaryota</taxon>
        <taxon>Fungi</taxon>
        <taxon>Fungi incertae sedis</taxon>
        <taxon>Zoopagomycota</taxon>
        <taxon>Kickxellomycotina</taxon>
        <taxon>Harpellomycetes</taxon>
        <taxon>Harpellales</taxon>
        <taxon>Legeriomycetaceae</taxon>
        <taxon>Smittium</taxon>
    </lineage>
</organism>
<feature type="region of interest" description="Disordered" evidence="4">
    <location>
        <begin position="1"/>
        <end position="43"/>
    </location>
</feature>
<feature type="compositionally biased region" description="Polar residues" evidence="4">
    <location>
        <begin position="81"/>
        <end position="92"/>
    </location>
</feature>
<feature type="compositionally biased region" description="Basic and acidic residues" evidence="4">
    <location>
        <begin position="55"/>
        <end position="66"/>
    </location>
</feature>
<evidence type="ECO:0000313" key="7">
    <source>
        <dbReference type="Proteomes" id="UP000245609"/>
    </source>
</evidence>
<dbReference type="PRINTS" id="PR00633">
    <property type="entry name" value="RCCNDNSATION"/>
</dbReference>
<dbReference type="InterPro" id="IPR051553">
    <property type="entry name" value="Ran_GTPase-activating"/>
</dbReference>
<feature type="region of interest" description="Disordered" evidence="4">
    <location>
        <begin position="55"/>
        <end position="107"/>
    </location>
</feature>
<dbReference type="Gene3D" id="2.130.10.30">
    <property type="entry name" value="Regulator of chromosome condensation 1/beta-lactamase-inhibitor protein II"/>
    <property type="match status" value="1"/>
</dbReference>
<dbReference type="OrthoDB" id="61110at2759"/>
<evidence type="ECO:0000256" key="4">
    <source>
        <dbReference type="SAM" id="MobiDB-lite"/>
    </source>
</evidence>
<keyword evidence="2" id="KW-0677">Repeat</keyword>
<sequence length="522" mass="58104">MTTFKCPNLRKRKRADNESSPACIPDHNQVSNQKSKKGKNVKKIKLSFRGLSSTFKDDNTAKETRKTSIRPTVSEKVQESGDATINSNNNTTRQKRKRSVEIPTPRSTKLKLSTLHEQETKEKDFAVISFGNGDYGQLGLGTDTHQSESLQVIQALTKKKIVQICCTSYKSVALSADRTIWVWVQDNDQIFGSSETNFEPVELKDVEQTFIKLESCKSLLVGLRLDGFVYTMGGYQNLHGEMRYNRDSEVAQRFCKINELKGQFIIDIAIGENHYVALSSNGIVCCWGAGDQYQLGRRVLKLHWINTLKPYKLGLKGIVSIGAGLHCSYAINSKGEVYTWGGSIFADINSDLPPPETCIKMPTKIQCLEGVLVDTIKSSEKYAVVLSRSGDLYLCGKWRFKKDQGCKDGSIPTVKAENSLVNQFHNIASGNEGGRGKRISVVKVPQLANVVDFGIENSRIFAVCKNGALYHLEIEKESDPTESLYSYLFGISVKQIQCPNTNSIVNISSGNKYTVALAEQYI</sequence>
<proteinExistence type="predicted"/>
<protein>
    <recommendedName>
        <fullName evidence="5">RCC1-like domain-containing protein</fullName>
    </recommendedName>
</protein>
<evidence type="ECO:0000256" key="3">
    <source>
        <dbReference type="PROSITE-ProRule" id="PRU00235"/>
    </source>
</evidence>
<dbReference type="PROSITE" id="PS50012">
    <property type="entry name" value="RCC1_3"/>
    <property type="match status" value="3"/>
</dbReference>
<keyword evidence="7" id="KW-1185">Reference proteome</keyword>
<feature type="repeat" description="RCC1" evidence="3">
    <location>
        <begin position="282"/>
        <end position="334"/>
    </location>
</feature>
<feature type="repeat" description="RCC1" evidence="3">
    <location>
        <begin position="125"/>
        <end position="177"/>
    </location>
</feature>
<reference evidence="6 7" key="1">
    <citation type="journal article" date="2018" name="MBio">
        <title>Comparative Genomics Reveals the Core Gene Toolbox for the Fungus-Insect Symbiosis.</title>
        <authorList>
            <person name="Wang Y."/>
            <person name="Stata M."/>
            <person name="Wang W."/>
            <person name="Stajich J.E."/>
            <person name="White M.M."/>
            <person name="Moncalvo J.M."/>
        </authorList>
    </citation>
    <scope>NUCLEOTIDE SEQUENCE [LARGE SCALE GENOMIC DNA]</scope>
    <source>
        <strain evidence="6 7">SC-DP-2</strain>
    </source>
</reference>
<dbReference type="InterPro" id="IPR009091">
    <property type="entry name" value="RCC1/BLIP-II"/>
</dbReference>
<feature type="compositionally biased region" description="Basic residues" evidence="4">
    <location>
        <begin position="34"/>
        <end position="43"/>
    </location>
</feature>
<evidence type="ECO:0000256" key="1">
    <source>
        <dbReference type="ARBA" id="ARBA00022658"/>
    </source>
</evidence>
<comment type="caution">
    <text evidence="6">The sequence shown here is derived from an EMBL/GenBank/DDBJ whole genome shotgun (WGS) entry which is preliminary data.</text>
</comment>
<feature type="domain" description="RCC1-like" evidence="5">
    <location>
        <begin position="127"/>
        <end position="470"/>
    </location>
</feature>
<dbReference type="EMBL" id="MBFS01000301">
    <property type="protein sequence ID" value="PVV02921.1"/>
    <property type="molecule type" value="Genomic_DNA"/>
</dbReference>